<dbReference type="RefSeq" id="WP_126703330.1">
    <property type="nucleotide sequence ID" value="NZ_CP034593.1"/>
</dbReference>
<protein>
    <submittedName>
        <fullName evidence="2">Integration host factor</fullName>
    </submittedName>
</protein>
<dbReference type="NCBIfam" id="NF041260">
    <property type="entry name" value="actino_IHF"/>
    <property type="match status" value="1"/>
</dbReference>
<accession>A0A3S9PW54</accession>
<proteinExistence type="predicted"/>
<organism evidence="2 3">
    <name type="scientific">Flaviflexus ciconiae</name>
    <dbReference type="NCBI Taxonomy" id="2496867"/>
    <lineage>
        <taxon>Bacteria</taxon>
        <taxon>Bacillati</taxon>
        <taxon>Actinomycetota</taxon>
        <taxon>Actinomycetes</taxon>
        <taxon>Actinomycetales</taxon>
        <taxon>Actinomycetaceae</taxon>
        <taxon>Flaviflexus</taxon>
    </lineage>
</organism>
<dbReference type="Pfam" id="PF22525">
    <property type="entry name" value="H2TH_5"/>
    <property type="match status" value="1"/>
</dbReference>
<feature type="domain" description="Integration host factor-like helix-two turn-helix" evidence="1">
    <location>
        <begin position="32"/>
        <end position="102"/>
    </location>
</feature>
<dbReference type="OrthoDB" id="3197442at2"/>
<dbReference type="SUPFAM" id="SSF46946">
    <property type="entry name" value="S13-like H2TH domain"/>
    <property type="match status" value="1"/>
</dbReference>
<dbReference type="Proteomes" id="UP000280344">
    <property type="component" value="Chromosome"/>
</dbReference>
<dbReference type="Gene3D" id="1.10.8.50">
    <property type="match status" value="1"/>
</dbReference>
<dbReference type="EMBL" id="CP034593">
    <property type="protein sequence ID" value="AZQ76522.1"/>
    <property type="molecule type" value="Genomic_DNA"/>
</dbReference>
<dbReference type="InterPro" id="IPR055201">
    <property type="entry name" value="IHF-like_H2TH"/>
</dbReference>
<dbReference type="InterPro" id="IPR047806">
    <property type="entry name" value="IHF_actinobact"/>
</dbReference>
<gene>
    <name evidence="2" type="ORF">EJ997_03345</name>
</gene>
<dbReference type="GO" id="GO:0003676">
    <property type="term" value="F:nucleic acid binding"/>
    <property type="evidence" value="ECO:0007669"/>
    <property type="project" value="InterPro"/>
</dbReference>
<sequence length="103" mass="11235">MALPSLSPEQRQAALEKAAIARKRRADLKKSLKAGETRLSEVLTLAKEDEIVAKLRVSALLESMPGIGTAKARQIMDRTGISPSRRVGGLGPHQREALITLFY</sequence>
<evidence type="ECO:0000313" key="2">
    <source>
        <dbReference type="EMBL" id="AZQ76522.1"/>
    </source>
</evidence>
<evidence type="ECO:0000259" key="1">
    <source>
        <dbReference type="Pfam" id="PF22525"/>
    </source>
</evidence>
<name>A0A3S9PW54_9ACTO</name>
<dbReference type="InterPro" id="IPR010979">
    <property type="entry name" value="Ribosomal_uS13-like_H2TH"/>
</dbReference>
<evidence type="ECO:0000313" key="3">
    <source>
        <dbReference type="Proteomes" id="UP000280344"/>
    </source>
</evidence>
<dbReference type="KEGG" id="flh:EJ997_03345"/>
<keyword evidence="3" id="KW-1185">Reference proteome</keyword>
<reference evidence="2 3" key="1">
    <citation type="submission" date="2018-12" db="EMBL/GenBank/DDBJ databases">
        <title>Complete genome sequence of Flaviflexus sp. H23T48.</title>
        <authorList>
            <person name="Bae J.-W."/>
            <person name="Lee J.-Y."/>
        </authorList>
    </citation>
    <scope>NUCLEOTIDE SEQUENCE [LARGE SCALE GENOMIC DNA]</scope>
    <source>
        <strain evidence="2 3">H23T48</strain>
    </source>
</reference>
<dbReference type="AlphaFoldDB" id="A0A3S9PW54"/>